<dbReference type="Proteomes" id="UP000257109">
    <property type="component" value="Unassembled WGS sequence"/>
</dbReference>
<keyword evidence="2" id="KW-1185">Reference proteome</keyword>
<proteinExistence type="predicted"/>
<evidence type="ECO:0000313" key="1">
    <source>
        <dbReference type="EMBL" id="RDX58496.1"/>
    </source>
</evidence>
<sequence length="76" mass="8548">MTEVELSHAEWVQNRLDQLNLIEEGKAPRIQGDLVLRKMLPNTKDQQGKWAPNYKGPYVVKHAFSGGALMLVDSEG</sequence>
<protein>
    <submittedName>
        <fullName evidence="1">Uncharacterized protein</fullName>
    </submittedName>
</protein>
<evidence type="ECO:0000313" key="2">
    <source>
        <dbReference type="Proteomes" id="UP000257109"/>
    </source>
</evidence>
<reference evidence="1" key="1">
    <citation type="submission" date="2018-05" db="EMBL/GenBank/DDBJ databases">
        <title>Draft genome of Mucuna pruriens seed.</title>
        <authorList>
            <person name="Nnadi N.E."/>
            <person name="Vos R."/>
            <person name="Hasami M.H."/>
            <person name="Devisetty U.K."/>
            <person name="Aguiy J.C."/>
        </authorList>
    </citation>
    <scope>NUCLEOTIDE SEQUENCE [LARGE SCALE GENOMIC DNA]</scope>
    <source>
        <strain evidence="1">JCA_2017</strain>
    </source>
</reference>
<accession>A0A371E149</accession>
<feature type="non-terminal residue" evidence="1">
    <location>
        <position position="1"/>
    </location>
</feature>
<dbReference type="OrthoDB" id="1637540at2759"/>
<gene>
    <name evidence="1" type="ORF">CR513_62186</name>
</gene>
<comment type="caution">
    <text evidence="1">The sequence shown here is derived from an EMBL/GenBank/DDBJ whole genome shotgun (WGS) entry which is preliminary data.</text>
</comment>
<organism evidence="1 2">
    <name type="scientific">Mucuna pruriens</name>
    <name type="common">Velvet bean</name>
    <name type="synonym">Dolichos pruriens</name>
    <dbReference type="NCBI Taxonomy" id="157652"/>
    <lineage>
        <taxon>Eukaryota</taxon>
        <taxon>Viridiplantae</taxon>
        <taxon>Streptophyta</taxon>
        <taxon>Embryophyta</taxon>
        <taxon>Tracheophyta</taxon>
        <taxon>Spermatophyta</taxon>
        <taxon>Magnoliopsida</taxon>
        <taxon>eudicotyledons</taxon>
        <taxon>Gunneridae</taxon>
        <taxon>Pentapetalae</taxon>
        <taxon>rosids</taxon>
        <taxon>fabids</taxon>
        <taxon>Fabales</taxon>
        <taxon>Fabaceae</taxon>
        <taxon>Papilionoideae</taxon>
        <taxon>50 kb inversion clade</taxon>
        <taxon>NPAAA clade</taxon>
        <taxon>indigoferoid/millettioid clade</taxon>
        <taxon>Phaseoleae</taxon>
        <taxon>Mucuna</taxon>
    </lineage>
</organism>
<name>A0A371E149_MUCPR</name>
<dbReference type="EMBL" id="QJKJ01017429">
    <property type="protein sequence ID" value="RDX58496.1"/>
    <property type="molecule type" value="Genomic_DNA"/>
</dbReference>
<dbReference type="AlphaFoldDB" id="A0A371E149"/>